<feature type="region of interest" description="Disordered" evidence="1">
    <location>
        <begin position="301"/>
        <end position="321"/>
    </location>
</feature>
<organism evidence="3">
    <name type="scientific">viral metagenome</name>
    <dbReference type="NCBI Taxonomy" id="1070528"/>
    <lineage>
        <taxon>unclassified sequences</taxon>
        <taxon>metagenomes</taxon>
        <taxon>organismal metagenomes</taxon>
    </lineage>
</organism>
<dbReference type="EMBL" id="MT142681">
    <property type="protein sequence ID" value="QJA87092.1"/>
    <property type="molecule type" value="Genomic_DNA"/>
</dbReference>
<dbReference type="AlphaFoldDB" id="A0A6M3KZH7"/>
<reference evidence="3" key="1">
    <citation type="submission" date="2020-03" db="EMBL/GenBank/DDBJ databases">
        <title>The deep terrestrial virosphere.</title>
        <authorList>
            <person name="Holmfeldt K."/>
            <person name="Nilsson E."/>
            <person name="Simone D."/>
            <person name="Lopez-Fernandez M."/>
            <person name="Wu X."/>
            <person name="de Brujin I."/>
            <person name="Lundin D."/>
            <person name="Andersson A."/>
            <person name="Bertilsson S."/>
            <person name="Dopson M."/>
        </authorList>
    </citation>
    <scope>NUCLEOTIDE SEQUENCE</scope>
    <source>
        <strain evidence="2">MM415A00966</strain>
        <strain evidence="3">MM415B03054</strain>
    </source>
</reference>
<name>A0A6M3KZH7_9ZZZZ</name>
<dbReference type="EMBL" id="MT142360">
    <property type="protein sequence ID" value="QJA78932.1"/>
    <property type="molecule type" value="Genomic_DNA"/>
</dbReference>
<evidence type="ECO:0000256" key="1">
    <source>
        <dbReference type="SAM" id="MobiDB-lite"/>
    </source>
</evidence>
<protein>
    <submittedName>
        <fullName evidence="3">Uncharacterized protein</fullName>
    </submittedName>
</protein>
<evidence type="ECO:0000313" key="3">
    <source>
        <dbReference type="EMBL" id="QJA87092.1"/>
    </source>
</evidence>
<gene>
    <name evidence="2" type="ORF">MM415A00966_0001</name>
    <name evidence="3" type="ORF">MM415B03054_0009</name>
</gene>
<accession>A0A6M3KZH7</accession>
<sequence length="321" mass="36279">MNLREVTEAIGANGIIIALDCGVHRNCDINSNCPLAVELRKVINESGLTLAQLLEGFASSQEAPPEYQEPQLPEFNGVAEITIAGRTVPVDFTDTIRQQMGRAYDDKLHQFQRDGARAREIGLALYRSYLDQIRSLRNTRTLPQLQFSKRELISTGCLVTVNDGNTAYELMFPLLYNPEYAVHDGIRYQMAIKDIIDCKRDVWVVFTITKEEKITRTVLINQSGRKFEHYHGSGWDCWGTVRIPERWDGRLTSLHNLVLQLRGILATVNMDSILNSTPEGMPTSRGMFERVTVMGKEGEISKPEVVVESTPAQPRRWGQGR</sequence>
<proteinExistence type="predicted"/>
<evidence type="ECO:0000313" key="2">
    <source>
        <dbReference type="EMBL" id="QJA78932.1"/>
    </source>
</evidence>